<evidence type="ECO:0000256" key="2">
    <source>
        <dbReference type="ARBA" id="ARBA00022603"/>
    </source>
</evidence>
<dbReference type="GO" id="GO:0032259">
    <property type="term" value="P:methylation"/>
    <property type="evidence" value="ECO:0007669"/>
    <property type="project" value="UniProtKB-KW"/>
</dbReference>
<evidence type="ECO:0000256" key="1">
    <source>
        <dbReference type="ARBA" id="ARBA00005189"/>
    </source>
</evidence>
<dbReference type="PANTHER" id="PTHR44307:SF2">
    <property type="entry name" value="PHOSPHOETHANOLAMINE METHYLTRANSFERASE ISOFORM X1"/>
    <property type="match status" value="1"/>
</dbReference>
<dbReference type="PANTHER" id="PTHR44307">
    <property type="entry name" value="PHOSPHOETHANOLAMINE METHYLTRANSFERASE"/>
    <property type="match status" value="1"/>
</dbReference>
<feature type="domain" description="Methyltransferase" evidence="5">
    <location>
        <begin position="53"/>
        <end position="172"/>
    </location>
</feature>
<dbReference type="GO" id="GO:0008168">
    <property type="term" value="F:methyltransferase activity"/>
    <property type="evidence" value="ECO:0007669"/>
    <property type="project" value="UniProtKB-KW"/>
</dbReference>
<dbReference type="Pfam" id="PF13847">
    <property type="entry name" value="Methyltransf_31"/>
    <property type="match status" value="1"/>
</dbReference>
<evidence type="ECO:0000256" key="4">
    <source>
        <dbReference type="ARBA" id="ARBA00025707"/>
    </source>
</evidence>
<comment type="caution">
    <text evidence="6">The sequence shown here is derived from an EMBL/GenBank/DDBJ whole genome shotgun (WGS) entry which is preliminary data.</text>
</comment>
<dbReference type="SUPFAM" id="SSF53335">
    <property type="entry name" value="S-adenosyl-L-methionine-dependent methyltransferases"/>
    <property type="match status" value="1"/>
</dbReference>
<dbReference type="InterPro" id="IPR029063">
    <property type="entry name" value="SAM-dependent_MTases_sf"/>
</dbReference>
<dbReference type="CDD" id="cd02440">
    <property type="entry name" value="AdoMet_MTases"/>
    <property type="match status" value="1"/>
</dbReference>
<evidence type="ECO:0000256" key="3">
    <source>
        <dbReference type="ARBA" id="ARBA00022679"/>
    </source>
</evidence>
<dbReference type="InterPro" id="IPR025714">
    <property type="entry name" value="Methyltranfer_dom"/>
</dbReference>
<sequence length="225" mass="25838">MNNDDTFEKKYQILRQQNLEAWTGEGYARAWKQLNIIFDRLNSENLLPALPAKFLEFGCGNAAMSSQLMAQKGYDVYGVDISPTAIKWANERFSSLNLKGSFHVDNICDISHFTAESFDIIFDGSCLHCINGEDRVDCFKEMKRLIKPNGSLIISTMCGLPKQQEDISNYNDENYQLYQKNQPWRTLKPLELIKKEIINSGLSINYIHVNENPWWDHATIVCAKS</sequence>
<dbReference type="Gene3D" id="3.40.50.150">
    <property type="entry name" value="Vaccinia Virus protein VP39"/>
    <property type="match status" value="1"/>
</dbReference>
<comment type="pathway">
    <text evidence="1">Lipid metabolism.</text>
</comment>
<evidence type="ECO:0000259" key="5">
    <source>
        <dbReference type="Pfam" id="PF13847"/>
    </source>
</evidence>
<gene>
    <name evidence="6" type="ORF">GCB20_24105</name>
</gene>
<proteinExistence type="predicted"/>
<accession>A0A629KHE2</accession>
<name>A0A629KHE2_SALER</name>
<keyword evidence="3 6" id="KW-0808">Transferase</keyword>
<comment type="pathway">
    <text evidence="4">Phospholipid metabolism.</text>
</comment>
<reference evidence="6" key="1">
    <citation type="submission" date="2019-10" db="EMBL/GenBank/DDBJ databases">
        <authorList>
            <consortium name="PulseNet: The National Subtyping Network for Foodborne Disease Surveillance"/>
            <person name="Tarr C.L."/>
            <person name="Trees E."/>
            <person name="Katz L.S."/>
            <person name="Carleton-Romer H.A."/>
            <person name="Stroika S."/>
            <person name="Kucerova Z."/>
            <person name="Roache K.F."/>
            <person name="Sabol A.L."/>
            <person name="Besser J."/>
            <person name="Gerner-Smidt P."/>
        </authorList>
    </citation>
    <scope>NUCLEOTIDE SEQUENCE</scope>
    <source>
        <strain evidence="6">PNUSAS108628</strain>
    </source>
</reference>
<keyword evidence="2 6" id="KW-0489">Methyltransferase</keyword>
<protein>
    <submittedName>
        <fullName evidence="6">Methyltransferase domain-containing protein</fullName>
    </submittedName>
</protein>
<evidence type="ECO:0000313" key="6">
    <source>
        <dbReference type="EMBL" id="EDF8922005.1"/>
    </source>
</evidence>
<dbReference type="AlphaFoldDB" id="A0A629KHE2"/>
<organism evidence="6">
    <name type="scientific">Salmonella enterica</name>
    <name type="common">Salmonella choleraesuis</name>
    <dbReference type="NCBI Taxonomy" id="28901"/>
    <lineage>
        <taxon>Bacteria</taxon>
        <taxon>Pseudomonadati</taxon>
        <taxon>Pseudomonadota</taxon>
        <taxon>Gammaproteobacteria</taxon>
        <taxon>Enterobacterales</taxon>
        <taxon>Enterobacteriaceae</taxon>
        <taxon>Salmonella</taxon>
    </lineage>
</organism>
<dbReference type="EMBL" id="AAMCFY010000182">
    <property type="protein sequence ID" value="EDF8922005.1"/>
    <property type="molecule type" value="Genomic_DNA"/>
</dbReference>